<proteinExistence type="predicted"/>
<accession>A0A8S1Y3N8</accession>
<keyword evidence="2" id="KW-1185">Reference proteome</keyword>
<dbReference type="EMBL" id="CAJJDP010000145">
    <property type="protein sequence ID" value="CAD8208619.1"/>
    <property type="molecule type" value="Genomic_DNA"/>
</dbReference>
<comment type="caution">
    <text evidence="1">The sequence shown here is derived from an EMBL/GenBank/DDBJ whole genome shotgun (WGS) entry which is preliminary data.</text>
</comment>
<organism evidence="1 2">
    <name type="scientific">Paramecium octaurelia</name>
    <dbReference type="NCBI Taxonomy" id="43137"/>
    <lineage>
        <taxon>Eukaryota</taxon>
        <taxon>Sar</taxon>
        <taxon>Alveolata</taxon>
        <taxon>Ciliophora</taxon>
        <taxon>Intramacronucleata</taxon>
        <taxon>Oligohymenophorea</taxon>
        <taxon>Peniculida</taxon>
        <taxon>Parameciidae</taxon>
        <taxon>Paramecium</taxon>
    </lineage>
</organism>
<evidence type="ECO:0000313" key="1">
    <source>
        <dbReference type="EMBL" id="CAD8208619.1"/>
    </source>
</evidence>
<protein>
    <submittedName>
        <fullName evidence="1">Uncharacterized protein</fullName>
    </submittedName>
</protein>
<evidence type="ECO:0000313" key="2">
    <source>
        <dbReference type="Proteomes" id="UP000683925"/>
    </source>
</evidence>
<name>A0A8S1Y3N8_PAROT</name>
<gene>
    <name evidence="1" type="ORF">POCTA_138.1.T1440156</name>
</gene>
<reference evidence="1" key="1">
    <citation type="submission" date="2021-01" db="EMBL/GenBank/DDBJ databases">
        <authorList>
            <consortium name="Genoscope - CEA"/>
            <person name="William W."/>
        </authorList>
    </citation>
    <scope>NUCLEOTIDE SEQUENCE</scope>
</reference>
<dbReference type="AlphaFoldDB" id="A0A8S1Y3N8"/>
<dbReference type="Proteomes" id="UP000683925">
    <property type="component" value="Unassembled WGS sequence"/>
</dbReference>
<sequence length="88" mass="10700">MSNWSQISGTVIITKEEANDRGVTLQKKKYFHYEQYRERIILGFLILILKYNNQSFILGINLFGLNELDIYIENHLFSYYFYQHLWNQ</sequence>